<keyword evidence="7" id="KW-0406">Ion transport</keyword>
<evidence type="ECO:0000256" key="3">
    <source>
        <dbReference type="ARBA" id="ARBA00022538"/>
    </source>
</evidence>
<name>A0A1E3PA73_WICAA</name>
<dbReference type="InterPro" id="IPR053952">
    <property type="entry name" value="K_trans_C"/>
</dbReference>
<evidence type="ECO:0000256" key="9">
    <source>
        <dbReference type="SAM" id="Phobius"/>
    </source>
</evidence>
<dbReference type="OrthoDB" id="504708at2759"/>
<dbReference type="RefSeq" id="XP_019041475.1">
    <property type="nucleotide sequence ID" value="XM_019184386.1"/>
</dbReference>
<gene>
    <name evidence="12" type="ORF">WICANDRAFT_76448</name>
</gene>
<evidence type="ECO:0000313" key="13">
    <source>
        <dbReference type="Proteomes" id="UP000094112"/>
    </source>
</evidence>
<dbReference type="Proteomes" id="UP000094112">
    <property type="component" value="Unassembled WGS sequence"/>
</dbReference>
<feature type="transmembrane region" description="Helical" evidence="9">
    <location>
        <begin position="527"/>
        <end position="550"/>
    </location>
</feature>
<dbReference type="GO" id="GO:0016020">
    <property type="term" value="C:membrane"/>
    <property type="evidence" value="ECO:0007669"/>
    <property type="project" value="UniProtKB-SubCell"/>
</dbReference>
<dbReference type="PANTHER" id="PTHR30540:SF83">
    <property type="entry name" value="K+ POTASSIUM TRANSPORTER"/>
    <property type="match status" value="1"/>
</dbReference>
<sequence>MLSPTEGKIKIPDSPRLKCADSPLGTPLEESRISFQLDATIAGCSRAAKIDHALRRPISKDFNNFTPFETNHEPRDIGSILVMGFSSLGSIYGDIGTSPLYTLAAVFHGSDNLQKTDIVGGISCVIWLFTFIVVLKYVFIVMVYGPNNGEGGQIAIYTKIANALSIGPYSDDDVDPDHISDTDFLLSRTRTSESYYGQQYFVSEYLSKFILFLCFLGCSLVIADGLLTPTTSVLSAVEGIEIIAPGIAHMVVPISCGILVILFFIQRYGADNISIVFAPIIFVWLLLLGGIGIYNITLNFSILEALNPLAGFEYLKTRGALNVFGSVMLCVTGTEAMFADIGHFGRFPIQITLVAFVYPSLMLAYLGQGAYLLNNSTNLANVFYASIPSDEKLYWLVFILAIFATVIASQALILGVFSILRQLIQIDCFPNFKIIHSSKNHFGQVYIPTINFLLMVGVIGTTLGFGSSSKVASVYGLGVSLDFLVTTILITISMIYVYNFHFIIPLLFSLTFGGLDLLLIASNSKKIIHGAWFSLLLAIVFTTFITFWYWGRFNVKENFEHPILLENRLFEELDYDERPIIRKQFSAITFVYTKNVNITPDFMISSLNSIMVFVHINVKSIPYSGPFYDNVVMERISPGFYKATINFGFMDELIVDSAVLERLISEISPADLKVISKLVDADVIHIIESEKVRAKKNYFFYAGDCTTTVGVLMTRWYGFLNGIRKYLIEYLFATIHDLFNSNDILDNELILGEGEVDVVYLGSIVRI</sequence>
<feature type="transmembrane region" description="Helical" evidence="9">
    <location>
        <begin position="393"/>
        <end position="424"/>
    </location>
</feature>
<feature type="transmembrane region" description="Helical" evidence="9">
    <location>
        <begin position="118"/>
        <end position="139"/>
    </location>
</feature>
<feature type="transmembrane region" description="Helical" evidence="9">
    <location>
        <begin position="247"/>
        <end position="265"/>
    </location>
</feature>
<dbReference type="GeneID" id="30201632"/>
<keyword evidence="5" id="KW-0630">Potassium</keyword>
<dbReference type="EMBL" id="KV454208">
    <property type="protein sequence ID" value="ODQ62268.1"/>
    <property type="molecule type" value="Genomic_DNA"/>
</dbReference>
<keyword evidence="4 9" id="KW-0812">Transmembrane</keyword>
<keyword evidence="3" id="KW-0633">Potassium transport</keyword>
<feature type="transmembrane region" description="Helical" evidence="9">
    <location>
        <begin position="351"/>
        <end position="373"/>
    </location>
</feature>
<evidence type="ECO:0008006" key="14">
    <source>
        <dbReference type="Google" id="ProtNLM"/>
    </source>
</evidence>
<feature type="transmembrane region" description="Helical" evidence="9">
    <location>
        <begin position="209"/>
        <end position="227"/>
    </location>
</feature>
<feature type="domain" description="K+ potassium transporter C-terminal" evidence="11">
    <location>
        <begin position="606"/>
        <end position="697"/>
    </location>
</feature>
<feature type="transmembrane region" description="Helical" evidence="9">
    <location>
        <begin position="502"/>
        <end position="521"/>
    </location>
</feature>
<evidence type="ECO:0000256" key="1">
    <source>
        <dbReference type="ARBA" id="ARBA00004141"/>
    </source>
</evidence>
<feature type="transmembrane region" description="Helical" evidence="9">
    <location>
        <begin position="472"/>
        <end position="495"/>
    </location>
</feature>
<reference evidence="12 13" key="1">
    <citation type="journal article" date="2016" name="Proc. Natl. Acad. Sci. U.S.A.">
        <title>Comparative genomics of biotechnologically important yeasts.</title>
        <authorList>
            <person name="Riley R."/>
            <person name="Haridas S."/>
            <person name="Wolfe K.H."/>
            <person name="Lopes M.R."/>
            <person name="Hittinger C.T."/>
            <person name="Goeker M."/>
            <person name="Salamov A.A."/>
            <person name="Wisecaver J.H."/>
            <person name="Long T.M."/>
            <person name="Calvey C.H."/>
            <person name="Aerts A.L."/>
            <person name="Barry K.W."/>
            <person name="Choi C."/>
            <person name="Clum A."/>
            <person name="Coughlan A.Y."/>
            <person name="Deshpande S."/>
            <person name="Douglass A.P."/>
            <person name="Hanson S.J."/>
            <person name="Klenk H.-P."/>
            <person name="LaButti K.M."/>
            <person name="Lapidus A."/>
            <person name="Lindquist E.A."/>
            <person name="Lipzen A.M."/>
            <person name="Meier-Kolthoff J.P."/>
            <person name="Ohm R.A."/>
            <person name="Otillar R.P."/>
            <person name="Pangilinan J.L."/>
            <person name="Peng Y."/>
            <person name="Rokas A."/>
            <person name="Rosa C.A."/>
            <person name="Scheuner C."/>
            <person name="Sibirny A.A."/>
            <person name="Slot J.C."/>
            <person name="Stielow J.B."/>
            <person name="Sun H."/>
            <person name="Kurtzman C.P."/>
            <person name="Blackwell M."/>
            <person name="Grigoriev I.V."/>
            <person name="Jeffries T.W."/>
        </authorList>
    </citation>
    <scope>NUCLEOTIDE SEQUENCE [LARGE SCALE GENOMIC DNA]</scope>
    <source>
        <strain evidence="13">ATCC 58044 / CBS 1984 / NCYC 433 / NRRL Y-366-8</strain>
    </source>
</reference>
<dbReference type="Pfam" id="PF22776">
    <property type="entry name" value="K_trans_C"/>
    <property type="match status" value="1"/>
</dbReference>
<feature type="domain" description="K+ potassium transporter integral membrane" evidence="10">
    <location>
        <begin position="85"/>
        <end position="560"/>
    </location>
</feature>
<feature type="transmembrane region" description="Helical" evidence="9">
    <location>
        <begin position="277"/>
        <end position="300"/>
    </location>
</feature>
<dbReference type="PANTHER" id="PTHR30540">
    <property type="entry name" value="OSMOTIC STRESS POTASSIUM TRANSPORTER"/>
    <property type="match status" value="1"/>
</dbReference>
<dbReference type="Pfam" id="PF02705">
    <property type="entry name" value="K_trans"/>
    <property type="match status" value="1"/>
</dbReference>
<evidence type="ECO:0000256" key="8">
    <source>
        <dbReference type="ARBA" id="ARBA00023136"/>
    </source>
</evidence>
<keyword evidence="6 9" id="KW-1133">Transmembrane helix</keyword>
<dbReference type="STRING" id="683960.A0A1E3PA73"/>
<dbReference type="NCBIfam" id="TIGR00794">
    <property type="entry name" value="kup"/>
    <property type="match status" value="1"/>
</dbReference>
<keyword evidence="2" id="KW-0813">Transport</keyword>
<comment type="subcellular location">
    <subcellularLocation>
        <location evidence="1">Membrane</location>
        <topology evidence="1">Multi-pass membrane protein</topology>
    </subcellularLocation>
</comment>
<keyword evidence="8 9" id="KW-0472">Membrane</keyword>
<organism evidence="12 13">
    <name type="scientific">Wickerhamomyces anomalus (strain ATCC 58044 / CBS 1984 / NCYC 433 / NRRL Y-366-8)</name>
    <name type="common">Yeast</name>
    <name type="synonym">Hansenula anomala</name>
    <dbReference type="NCBI Taxonomy" id="683960"/>
    <lineage>
        <taxon>Eukaryota</taxon>
        <taxon>Fungi</taxon>
        <taxon>Dikarya</taxon>
        <taxon>Ascomycota</taxon>
        <taxon>Saccharomycotina</taxon>
        <taxon>Saccharomycetes</taxon>
        <taxon>Phaffomycetales</taxon>
        <taxon>Wickerhamomycetaceae</taxon>
        <taxon>Wickerhamomyces</taxon>
    </lineage>
</organism>
<evidence type="ECO:0000259" key="11">
    <source>
        <dbReference type="Pfam" id="PF22776"/>
    </source>
</evidence>
<dbReference type="AlphaFoldDB" id="A0A1E3PA73"/>
<evidence type="ECO:0000256" key="4">
    <source>
        <dbReference type="ARBA" id="ARBA00022692"/>
    </source>
</evidence>
<protein>
    <recommendedName>
        <fullName evidence="14">Potassium transporter</fullName>
    </recommendedName>
</protein>
<evidence type="ECO:0000256" key="6">
    <source>
        <dbReference type="ARBA" id="ARBA00022989"/>
    </source>
</evidence>
<dbReference type="GO" id="GO:0015079">
    <property type="term" value="F:potassium ion transmembrane transporter activity"/>
    <property type="evidence" value="ECO:0007669"/>
    <property type="project" value="InterPro"/>
</dbReference>
<feature type="transmembrane region" description="Helical" evidence="9">
    <location>
        <begin position="445"/>
        <end position="466"/>
    </location>
</feature>
<accession>A0A1E3PA73</accession>
<proteinExistence type="predicted"/>
<dbReference type="InterPro" id="IPR003855">
    <property type="entry name" value="K+_transporter"/>
</dbReference>
<evidence type="ECO:0000256" key="5">
    <source>
        <dbReference type="ARBA" id="ARBA00022958"/>
    </source>
</evidence>
<dbReference type="InterPro" id="IPR053951">
    <property type="entry name" value="K_trans_N"/>
</dbReference>
<evidence type="ECO:0000313" key="12">
    <source>
        <dbReference type="EMBL" id="ODQ62268.1"/>
    </source>
</evidence>
<evidence type="ECO:0000259" key="10">
    <source>
        <dbReference type="Pfam" id="PF02705"/>
    </source>
</evidence>
<keyword evidence="13" id="KW-1185">Reference proteome</keyword>
<evidence type="ECO:0000256" key="2">
    <source>
        <dbReference type="ARBA" id="ARBA00022448"/>
    </source>
</evidence>
<evidence type="ECO:0000256" key="7">
    <source>
        <dbReference type="ARBA" id="ARBA00023065"/>
    </source>
</evidence>